<organism evidence="1 2">
    <name type="scientific">Amycolatopsis camponoti</name>
    <dbReference type="NCBI Taxonomy" id="2606593"/>
    <lineage>
        <taxon>Bacteria</taxon>
        <taxon>Bacillati</taxon>
        <taxon>Actinomycetota</taxon>
        <taxon>Actinomycetes</taxon>
        <taxon>Pseudonocardiales</taxon>
        <taxon>Pseudonocardiaceae</taxon>
        <taxon>Amycolatopsis</taxon>
    </lineage>
</organism>
<evidence type="ECO:0000313" key="1">
    <source>
        <dbReference type="EMBL" id="VVJ19564.1"/>
    </source>
</evidence>
<dbReference type="AlphaFoldDB" id="A0A6I8LP61"/>
<gene>
    <name evidence="1" type="ORF">AA23TX_04585</name>
</gene>
<name>A0A6I8LP61_9PSEU</name>
<dbReference type="RefSeq" id="WP_155544808.1">
    <property type="nucleotide sequence ID" value="NZ_CABVGP010000002.1"/>
</dbReference>
<dbReference type="EMBL" id="CABVGP010000002">
    <property type="protein sequence ID" value="VVJ19564.1"/>
    <property type="molecule type" value="Genomic_DNA"/>
</dbReference>
<reference evidence="1 2" key="1">
    <citation type="submission" date="2019-09" db="EMBL/GenBank/DDBJ databases">
        <authorList>
            <person name="Leyn A S."/>
        </authorList>
    </citation>
    <scope>NUCLEOTIDE SEQUENCE [LARGE SCALE GENOMIC DNA]</scope>
    <source>
        <strain evidence="1">AA231_1</strain>
    </source>
</reference>
<evidence type="ECO:0000313" key="2">
    <source>
        <dbReference type="Proteomes" id="UP000399805"/>
    </source>
</evidence>
<accession>A0A6I8LP61</accession>
<keyword evidence="2" id="KW-1185">Reference proteome</keyword>
<protein>
    <submittedName>
        <fullName evidence="1">Uncharacterized protein</fullName>
    </submittedName>
</protein>
<dbReference type="Proteomes" id="UP000399805">
    <property type="component" value="Unassembled WGS sequence"/>
</dbReference>
<proteinExistence type="predicted"/>
<sequence>MLVQVERLSRTPDDVTLVTLRTPIGTVSACWAGNLEAAAGEHHVEWELDEEFRWGSNCLPVAVEEPCLRQDEHAVFCRGRLGLTGIEAAQPFAHLELADAVIDLGHVDALPPGMAGAWVEVHLGPEKITIYPYQL</sequence>